<dbReference type="CTD" id="20322806"/>
<proteinExistence type="predicted"/>
<name>A0A074ZJG1_OPIVI</name>
<accession>A0A074ZJG1</accession>
<reference evidence="1 2" key="1">
    <citation type="submission" date="2013-11" db="EMBL/GenBank/DDBJ databases">
        <title>Opisthorchis viverrini - life in the bile duct.</title>
        <authorList>
            <person name="Young N.D."/>
            <person name="Nagarajan N."/>
            <person name="Lin S.J."/>
            <person name="Korhonen P.K."/>
            <person name="Jex A.R."/>
            <person name="Hall R.S."/>
            <person name="Safavi-Hemami H."/>
            <person name="Kaewkong W."/>
            <person name="Bertrand D."/>
            <person name="Gao S."/>
            <person name="Seet Q."/>
            <person name="Wongkham S."/>
            <person name="Teh B.T."/>
            <person name="Wongkham C."/>
            <person name="Intapan P.M."/>
            <person name="Maleewong W."/>
            <person name="Yang X."/>
            <person name="Hu M."/>
            <person name="Wang Z."/>
            <person name="Hofmann A."/>
            <person name="Sternberg P.W."/>
            <person name="Tan P."/>
            <person name="Wang J."/>
            <person name="Gasser R.B."/>
        </authorList>
    </citation>
    <scope>NUCLEOTIDE SEQUENCE [LARGE SCALE GENOMIC DNA]</scope>
</reference>
<organism evidence="1 2">
    <name type="scientific">Opisthorchis viverrini</name>
    <name type="common">Southeast Asian liver fluke</name>
    <dbReference type="NCBI Taxonomy" id="6198"/>
    <lineage>
        <taxon>Eukaryota</taxon>
        <taxon>Metazoa</taxon>
        <taxon>Spiralia</taxon>
        <taxon>Lophotrochozoa</taxon>
        <taxon>Platyhelminthes</taxon>
        <taxon>Trematoda</taxon>
        <taxon>Digenea</taxon>
        <taxon>Opisthorchiida</taxon>
        <taxon>Opisthorchiata</taxon>
        <taxon>Opisthorchiidae</taxon>
        <taxon>Opisthorchis</taxon>
    </lineage>
</organism>
<evidence type="ECO:0008006" key="3">
    <source>
        <dbReference type="Google" id="ProtNLM"/>
    </source>
</evidence>
<dbReference type="OrthoDB" id="771136at2759"/>
<dbReference type="RefSeq" id="XP_009172753.1">
    <property type="nucleotide sequence ID" value="XM_009174489.1"/>
</dbReference>
<dbReference type="EMBL" id="KL596847">
    <property type="protein sequence ID" value="KER23505.1"/>
    <property type="molecule type" value="Genomic_DNA"/>
</dbReference>
<dbReference type="GeneID" id="20322806"/>
<protein>
    <recommendedName>
        <fullName evidence="3">Peptidase A1 domain-containing protein</fullName>
    </recommendedName>
</protein>
<keyword evidence="2" id="KW-1185">Reference proteome</keyword>
<gene>
    <name evidence="1" type="ORF">T265_08627</name>
</gene>
<dbReference type="InterPro" id="IPR021109">
    <property type="entry name" value="Peptidase_aspartic_dom_sf"/>
</dbReference>
<evidence type="ECO:0000313" key="2">
    <source>
        <dbReference type="Proteomes" id="UP000054324"/>
    </source>
</evidence>
<evidence type="ECO:0000313" key="1">
    <source>
        <dbReference type="EMBL" id="KER23505.1"/>
    </source>
</evidence>
<dbReference type="SUPFAM" id="SSF50630">
    <property type="entry name" value="Acid proteases"/>
    <property type="match status" value="1"/>
</dbReference>
<dbReference type="AlphaFoldDB" id="A0A074ZJG1"/>
<dbReference type="Gene3D" id="2.40.70.10">
    <property type="entry name" value="Acid Proteases"/>
    <property type="match status" value="1"/>
</dbReference>
<dbReference type="Proteomes" id="UP000054324">
    <property type="component" value="Unassembled WGS sequence"/>
</dbReference>
<dbReference type="KEGG" id="ovi:T265_08627"/>
<sequence>MAANRNEWRSGCHFQLPEWVSGGARLGNLAVSQPSCFLRVAWQLGNGRVLQLNAISPSLSVESHAFHHQLSLRLGVKMLHRGSMTACMDIRHAFIRGPNQLTDAINQQLLGGQYVNGVYQVPCSKRDSYPPVTFVAGRYRLTLTWKQYIIMVSAKIAKTVESSGWHYDSKQFYFSLSERSPKTSNRNNHRLNSNGTAHVAAFSVCTLCQIRKKASLVETLFSLSVDACCILETRIQDLTLVVHLSHRDESAVLDWIPVTSHPCGLRLSGSSKIDERCNGKPCLSVELAYLPADCSSETGKGVCFRDLKTVPVNKNDGYNNFVG</sequence>